<name>Q0RLW8_FRAAA</name>
<feature type="signal peptide" evidence="3">
    <location>
        <begin position="1"/>
        <end position="26"/>
    </location>
</feature>
<dbReference type="PANTHER" id="PTHR30483:SF6">
    <property type="entry name" value="PERIPLASMIC BINDING PROTEIN OF ABC TRANSPORTER FOR NATURAL AMINO ACIDS"/>
    <property type="match status" value="1"/>
</dbReference>
<dbReference type="PANTHER" id="PTHR30483">
    <property type="entry name" value="LEUCINE-SPECIFIC-BINDING PROTEIN"/>
    <property type="match status" value="1"/>
</dbReference>
<dbReference type="AlphaFoldDB" id="Q0RLW8"/>
<evidence type="ECO:0000259" key="4">
    <source>
        <dbReference type="Pfam" id="PF13458"/>
    </source>
</evidence>
<reference evidence="5 6" key="1">
    <citation type="journal article" date="2007" name="Genome Res.">
        <title>Genome characteristics of facultatively symbiotic Frankia sp. strains reflect host range and host plant biogeography.</title>
        <authorList>
            <person name="Normand P."/>
            <person name="Lapierre P."/>
            <person name="Tisa L.S."/>
            <person name="Gogarten J.P."/>
            <person name="Alloisio N."/>
            <person name="Bagnarol E."/>
            <person name="Bassi C.A."/>
            <person name="Berry A.M."/>
            <person name="Bickhart D.M."/>
            <person name="Choisne N."/>
            <person name="Couloux A."/>
            <person name="Cournoyer B."/>
            <person name="Cruveiller S."/>
            <person name="Daubin V."/>
            <person name="Demange N."/>
            <person name="Francino M.P."/>
            <person name="Goltsman E."/>
            <person name="Huang Y."/>
            <person name="Kopp O.R."/>
            <person name="Labarre L."/>
            <person name="Lapidus A."/>
            <person name="Lavire C."/>
            <person name="Marechal J."/>
            <person name="Martinez M."/>
            <person name="Mastronunzio J.E."/>
            <person name="Mullin B.C."/>
            <person name="Niemann J."/>
            <person name="Pujic P."/>
            <person name="Rawnsley T."/>
            <person name="Rouy Z."/>
            <person name="Schenowitz C."/>
            <person name="Sellstedt A."/>
            <person name="Tavares F."/>
            <person name="Tomkins J.P."/>
            <person name="Vallenet D."/>
            <person name="Valverde C."/>
            <person name="Wall L.G."/>
            <person name="Wang Y."/>
            <person name="Medigue C."/>
            <person name="Benson D.R."/>
        </authorList>
    </citation>
    <scope>NUCLEOTIDE SEQUENCE [LARGE SCALE GENOMIC DNA]</scope>
    <source>
        <strain evidence="6">DSM 45986 / CECT 9034 / ACN14a</strain>
    </source>
</reference>
<sequence>MGLLRTVRRSGWLISGALALSLAATACGGGDSGGGSDGAGATPAAQVLGAPSPAEGAPVTIGLISASASDSVLSAQFQRIEQGMQMALKYANTYRGGIAGRPIALFICQGGETPAGTQDCANQMVNRGVAAVISPFTANGASVVPVLTAAKIPYVSLSGTSTEELTKPGAFSLTGGFSVGLAAFAAYAHDHGVRKMAMLATDGPAVLQAVNGIGGIVFRKAGVGFQTIAVPVGTADMTPQMQAAVKGGADAISMVGDLTFCTSWLQAYQTLNLDLPRYIINTCIDPTTLKAYKPVIAGSVMTATATTDTATTDATLYGAIARTYNSKVDPDPAVSASQSAGAITLLSFVNLFKGFTGDPTSAAITQQLRSAKNVPLFLGDGATYTCDGKAVPILPNVCSSEVQIGTVKDDGTVEDAKVIETTRLFTP</sequence>
<proteinExistence type="inferred from homology"/>
<dbReference type="HOGENOM" id="CLU_047218_0_0_11"/>
<dbReference type="KEGG" id="fal:FRAAL2841"/>
<dbReference type="EMBL" id="CT573213">
    <property type="protein sequence ID" value="CAJ61485.1"/>
    <property type="molecule type" value="Genomic_DNA"/>
</dbReference>
<dbReference type="Pfam" id="PF13458">
    <property type="entry name" value="Peripla_BP_6"/>
    <property type="match status" value="1"/>
</dbReference>
<feature type="chain" id="PRO_5004176109" description="Leucine-binding protein domain-containing protein" evidence="3">
    <location>
        <begin position="27"/>
        <end position="427"/>
    </location>
</feature>
<evidence type="ECO:0000256" key="2">
    <source>
        <dbReference type="ARBA" id="ARBA00022729"/>
    </source>
</evidence>
<keyword evidence="6" id="KW-1185">Reference proteome</keyword>
<dbReference type="Proteomes" id="UP000000657">
    <property type="component" value="Chromosome"/>
</dbReference>
<dbReference type="InterPro" id="IPR051010">
    <property type="entry name" value="BCAA_transport"/>
</dbReference>
<comment type="similarity">
    <text evidence="1">Belongs to the leucine-binding protein family.</text>
</comment>
<organism evidence="5 6">
    <name type="scientific">Frankia alni (strain DSM 45986 / CECT 9034 / ACN14a)</name>
    <dbReference type="NCBI Taxonomy" id="326424"/>
    <lineage>
        <taxon>Bacteria</taxon>
        <taxon>Bacillati</taxon>
        <taxon>Actinomycetota</taxon>
        <taxon>Actinomycetes</taxon>
        <taxon>Frankiales</taxon>
        <taxon>Frankiaceae</taxon>
        <taxon>Frankia</taxon>
    </lineage>
</organism>
<keyword evidence="2 3" id="KW-0732">Signal</keyword>
<evidence type="ECO:0000256" key="3">
    <source>
        <dbReference type="SAM" id="SignalP"/>
    </source>
</evidence>
<dbReference type="PROSITE" id="PS51257">
    <property type="entry name" value="PROKAR_LIPOPROTEIN"/>
    <property type="match status" value="1"/>
</dbReference>
<accession>Q0RLW8</accession>
<dbReference type="CDD" id="cd06341">
    <property type="entry name" value="PBP1_ABC_ligand_binding-like"/>
    <property type="match status" value="1"/>
</dbReference>
<dbReference type="SUPFAM" id="SSF53822">
    <property type="entry name" value="Periplasmic binding protein-like I"/>
    <property type="match status" value="1"/>
</dbReference>
<dbReference type="Gene3D" id="3.40.50.2300">
    <property type="match status" value="2"/>
</dbReference>
<dbReference type="RefSeq" id="WP_011603992.1">
    <property type="nucleotide sequence ID" value="NC_008278.1"/>
</dbReference>
<dbReference type="OrthoDB" id="5169139at2"/>
<dbReference type="eggNOG" id="COG0683">
    <property type="taxonomic scope" value="Bacteria"/>
</dbReference>
<evidence type="ECO:0000256" key="1">
    <source>
        <dbReference type="ARBA" id="ARBA00010062"/>
    </source>
</evidence>
<protein>
    <recommendedName>
        <fullName evidence="4">Leucine-binding protein domain-containing protein</fullName>
    </recommendedName>
</protein>
<feature type="domain" description="Leucine-binding protein" evidence="4">
    <location>
        <begin position="58"/>
        <end position="391"/>
    </location>
</feature>
<gene>
    <name evidence="5" type="ordered locus">FRAAL2841</name>
</gene>
<dbReference type="InterPro" id="IPR028082">
    <property type="entry name" value="Peripla_BP_I"/>
</dbReference>
<evidence type="ECO:0000313" key="5">
    <source>
        <dbReference type="EMBL" id="CAJ61485.1"/>
    </source>
</evidence>
<dbReference type="InterPro" id="IPR028081">
    <property type="entry name" value="Leu-bd"/>
</dbReference>
<evidence type="ECO:0000313" key="6">
    <source>
        <dbReference type="Proteomes" id="UP000000657"/>
    </source>
</evidence>
<dbReference type="STRING" id="326424.FRAAL2841"/>